<feature type="compositionally biased region" description="Basic and acidic residues" evidence="1">
    <location>
        <begin position="12"/>
        <end position="22"/>
    </location>
</feature>
<dbReference type="EMBL" id="BNAV01000016">
    <property type="protein sequence ID" value="GHF83297.1"/>
    <property type="molecule type" value="Genomic_DNA"/>
</dbReference>
<gene>
    <name evidence="2" type="ORF">GCM10017566_66700</name>
</gene>
<organism evidence="2 3">
    <name type="scientific">Amycolatopsis bartoniae</name>
    <dbReference type="NCBI Taxonomy" id="941986"/>
    <lineage>
        <taxon>Bacteria</taxon>
        <taxon>Bacillati</taxon>
        <taxon>Actinomycetota</taxon>
        <taxon>Actinomycetes</taxon>
        <taxon>Pseudonocardiales</taxon>
        <taxon>Pseudonocardiaceae</taxon>
        <taxon>Amycolatopsis</taxon>
    </lineage>
</organism>
<comment type="caution">
    <text evidence="2">The sequence shown here is derived from an EMBL/GenBank/DDBJ whole genome shotgun (WGS) entry which is preliminary data.</text>
</comment>
<dbReference type="Proteomes" id="UP000658656">
    <property type="component" value="Unassembled WGS sequence"/>
</dbReference>
<reference evidence="2" key="1">
    <citation type="journal article" date="2014" name="Int. J. Syst. Evol. Microbiol.">
        <title>Complete genome sequence of Corynebacterium casei LMG S-19264T (=DSM 44701T), isolated from a smear-ripened cheese.</title>
        <authorList>
            <consortium name="US DOE Joint Genome Institute (JGI-PGF)"/>
            <person name="Walter F."/>
            <person name="Albersmeier A."/>
            <person name="Kalinowski J."/>
            <person name="Ruckert C."/>
        </authorList>
    </citation>
    <scope>NUCLEOTIDE SEQUENCE</scope>
    <source>
        <strain evidence="2">CGMCC 4.7679</strain>
    </source>
</reference>
<evidence type="ECO:0000256" key="1">
    <source>
        <dbReference type="SAM" id="MobiDB-lite"/>
    </source>
</evidence>
<reference evidence="2" key="2">
    <citation type="submission" date="2020-09" db="EMBL/GenBank/DDBJ databases">
        <authorList>
            <person name="Sun Q."/>
            <person name="Zhou Y."/>
        </authorList>
    </citation>
    <scope>NUCLEOTIDE SEQUENCE</scope>
    <source>
        <strain evidence="2">CGMCC 4.7679</strain>
    </source>
</reference>
<protein>
    <submittedName>
        <fullName evidence="2">Uncharacterized protein</fullName>
    </submittedName>
</protein>
<feature type="region of interest" description="Disordered" evidence="1">
    <location>
        <begin position="1"/>
        <end position="22"/>
    </location>
</feature>
<sequence>MTDMMSDVGDAENSKPETGPDDRLVEQLVNRAEVGGQLSGGGLGAILTPMRNHETTLSPLQCRTPSSSCIRCLPVSRLPLKRCTYRRVCQNKCVSRGPDRVAGR</sequence>
<proteinExistence type="predicted"/>
<accession>A0A8H9J3Q9</accession>
<keyword evidence="3" id="KW-1185">Reference proteome</keyword>
<evidence type="ECO:0000313" key="2">
    <source>
        <dbReference type="EMBL" id="GHF83297.1"/>
    </source>
</evidence>
<name>A0A8H9J3Q9_9PSEU</name>
<evidence type="ECO:0000313" key="3">
    <source>
        <dbReference type="Proteomes" id="UP000658656"/>
    </source>
</evidence>
<dbReference type="AlphaFoldDB" id="A0A8H9J3Q9"/>